<keyword evidence="3" id="KW-1185">Reference proteome</keyword>
<comment type="caution">
    <text evidence="2">The sequence shown here is derived from an EMBL/GenBank/DDBJ whole genome shotgun (WGS) entry which is preliminary data.</text>
</comment>
<dbReference type="Proteomes" id="UP001620339">
    <property type="component" value="Unassembled WGS sequence"/>
</dbReference>
<reference evidence="2 3" key="1">
    <citation type="submission" date="2020-10" db="EMBL/GenBank/DDBJ databases">
        <title>Phylogeny of dyella-like bacteria.</title>
        <authorList>
            <person name="Fu J."/>
        </authorList>
    </citation>
    <scope>NUCLEOTIDE SEQUENCE [LARGE SCALE GENOMIC DNA]</scope>
    <source>
        <strain evidence="2 3">KACC 19113</strain>
    </source>
</reference>
<evidence type="ECO:0000313" key="2">
    <source>
        <dbReference type="EMBL" id="MFK2879014.1"/>
    </source>
</evidence>
<organism evidence="2 3">
    <name type="scientific">Rhodanobacter hydrolyticus</name>
    <dbReference type="NCBI Taxonomy" id="2250595"/>
    <lineage>
        <taxon>Bacteria</taxon>
        <taxon>Pseudomonadati</taxon>
        <taxon>Pseudomonadota</taxon>
        <taxon>Gammaproteobacteria</taxon>
        <taxon>Lysobacterales</taxon>
        <taxon>Rhodanobacteraceae</taxon>
        <taxon>Rhodanobacter</taxon>
    </lineage>
</organism>
<evidence type="ECO:0000256" key="1">
    <source>
        <dbReference type="SAM" id="Phobius"/>
    </source>
</evidence>
<evidence type="ECO:0000313" key="3">
    <source>
        <dbReference type="Proteomes" id="UP001620339"/>
    </source>
</evidence>
<feature type="transmembrane region" description="Helical" evidence="1">
    <location>
        <begin position="7"/>
        <end position="29"/>
    </location>
</feature>
<proteinExistence type="predicted"/>
<keyword evidence="1" id="KW-0812">Transmembrane</keyword>
<name>A0ABW8JD90_9GAMM</name>
<evidence type="ECO:0008006" key="4">
    <source>
        <dbReference type="Google" id="ProtNLM"/>
    </source>
</evidence>
<dbReference type="RefSeq" id="WP_404615899.1">
    <property type="nucleotide sequence ID" value="NZ_JADIKK010000008.1"/>
</dbReference>
<sequence>MSRWKAAGIHLAISLVLATSIGAVLYFLWFPPPYFIAAGASKLMLVLMGVDISIGPLLTLLAANPRKPRRLLRLDLSIIAALQTLAFGYGIHAIAAARPIFIVAEADRFVLVAADEISDADLAQGDLPAFRKRSWTGPMLVGAIPPSSSEGAAFALKVLSSGKDIDRLPRFYVPYEQIVGRFISHTKSLDQLVKATPDQHRQLRQLQTAMGGNPLLALPLLRGDQDFTVILSPKTKKPLKILAIDAW</sequence>
<keyword evidence="1" id="KW-1133">Transmembrane helix</keyword>
<dbReference type="EMBL" id="JADIKK010000008">
    <property type="protein sequence ID" value="MFK2879014.1"/>
    <property type="molecule type" value="Genomic_DNA"/>
</dbReference>
<feature type="transmembrane region" description="Helical" evidence="1">
    <location>
        <begin position="74"/>
        <end position="95"/>
    </location>
</feature>
<gene>
    <name evidence="2" type="ORF">ISP25_18255</name>
</gene>
<protein>
    <recommendedName>
        <fullName evidence="4">Pilus assembly protein</fullName>
    </recommendedName>
</protein>
<keyword evidence="1" id="KW-0472">Membrane</keyword>
<feature type="transmembrane region" description="Helical" evidence="1">
    <location>
        <begin position="35"/>
        <end position="62"/>
    </location>
</feature>
<accession>A0ABW8JD90</accession>